<dbReference type="AlphaFoldDB" id="A0A518CXP7"/>
<name>A0A518CXP7_9BACT</name>
<evidence type="ECO:0000313" key="1">
    <source>
        <dbReference type="EMBL" id="QDU83999.1"/>
    </source>
</evidence>
<dbReference type="EMBL" id="CP036290">
    <property type="protein sequence ID" value="QDU83999.1"/>
    <property type="molecule type" value="Genomic_DNA"/>
</dbReference>
<reference evidence="1 2" key="1">
    <citation type="submission" date="2019-02" db="EMBL/GenBank/DDBJ databases">
        <title>Deep-cultivation of Planctomycetes and their phenomic and genomic characterization uncovers novel biology.</title>
        <authorList>
            <person name="Wiegand S."/>
            <person name="Jogler M."/>
            <person name="Boedeker C."/>
            <person name="Pinto D."/>
            <person name="Vollmers J."/>
            <person name="Rivas-Marin E."/>
            <person name="Kohn T."/>
            <person name="Peeters S.H."/>
            <person name="Heuer A."/>
            <person name="Rast P."/>
            <person name="Oberbeckmann S."/>
            <person name="Bunk B."/>
            <person name="Jeske O."/>
            <person name="Meyerdierks A."/>
            <person name="Storesund J.E."/>
            <person name="Kallscheuer N."/>
            <person name="Luecker S."/>
            <person name="Lage O.M."/>
            <person name="Pohl T."/>
            <person name="Merkel B.J."/>
            <person name="Hornburger P."/>
            <person name="Mueller R.-W."/>
            <person name="Bruemmer F."/>
            <person name="Labrenz M."/>
            <person name="Spormann A.M."/>
            <person name="Op den Camp H."/>
            <person name="Overmann J."/>
            <person name="Amann R."/>
            <person name="Jetten M.S.M."/>
            <person name="Mascher T."/>
            <person name="Medema M.H."/>
            <person name="Devos D.P."/>
            <person name="Kaster A.-K."/>
            <person name="Ovreas L."/>
            <person name="Rohde M."/>
            <person name="Galperin M.Y."/>
            <person name="Jogler C."/>
        </authorList>
    </citation>
    <scope>NUCLEOTIDE SEQUENCE [LARGE SCALE GENOMIC DNA]</scope>
    <source>
        <strain evidence="1 2">Pla163</strain>
    </source>
</reference>
<dbReference type="Proteomes" id="UP000319342">
    <property type="component" value="Chromosome"/>
</dbReference>
<organism evidence="1 2">
    <name type="scientific">Rohdeia mirabilis</name>
    <dbReference type="NCBI Taxonomy" id="2528008"/>
    <lineage>
        <taxon>Bacteria</taxon>
        <taxon>Pseudomonadati</taxon>
        <taxon>Planctomycetota</taxon>
        <taxon>Planctomycetia</taxon>
        <taxon>Planctomycetia incertae sedis</taxon>
        <taxon>Rohdeia</taxon>
    </lineage>
</organism>
<evidence type="ECO:0000313" key="2">
    <source>
        <dbReference type="Proteomes" id="UP000319342"/>
    </source>
</evidence>
<protein>
    <submittedName>
        <fullName evidence="1">Uncharacterized protein</fullName>
    </submittedName>
</protein>
<accession>A0A518CXP7</accession>
<gene>
    <name evidence="1" type="ORF">Pla163_11000</name>
</gene>
<sequence length="293" mass="30056">MMSRMISVQNLAAGEYYSVCCDVKRGLVWAAQERILECHALRGLLAETAVVGYIGKVGGAYGGGVLAVNGFGRAARWSLKGKSVCRDWDLFEGDSLKSVGEVVETEGSLAILVGVTGGCYSLVDVDGGAIGPAIELCAGAAAPVLSVVGRGEFGGALVAAATLEGARLFRLERGGGVRPLCDVPVMFLSGVSALSEEVAVVAGGVRGELVVGVSVRSGEILWEFVRDGVGVSRSVVAASGKVAVVVGDGVVVLDGGGRVCCALSMECVWDVSWMGARRLLVVGMKGMFLAEIP</sequence>
<keyword evidence="2" id="KW-1185">Reference proteome</keyword>
<proteinExistence type="predicted"/>